<comment type="caution">
    <text evidence="1">The sequence shown here is derived from an EMBL/GenBank/DDBJ whole genome shotgun (WGS) entry which is preliminary data.</text>
</comment>
<organism evidence="1 2">
    <name type="scientific">Goodfellowiella coeruleoviolacea</name>
    <dbReference type="NCBI Taxonomy" id="334858"/>
    <lineage>
        <taxon>Bacteria</taxon>
        <taxon>Bacillati</taxon>
        <taxon>Actinomycetota</taxon>
        <taxon>Actinomycetes</taxon>
        <taxon>Pseudonocardiales</taxon>
        <taxon>Pseudonocardiaceae</taxon>
        <taxon>Goodfellowiella</taxon>
    </lineage>
</organism>
<dbReference type="Proteomes" id="UP001206128">
    <property type="component" value="Unassembled WGS sequence"/>
</dbReference>
<evidence type="ECO:0000313" key="1">
    <source>
        <dbReference type="EMBL" id="MCP2163611.1"/>
    </source>
</evidence>
<dbReference type="EMBL" id="JAMTCK010000001">
    <property type="protein sequence ID" value="MCP2163611.1"/>
    <property type="molecule type" value="Genomic_DNA"/>
</dbReference>
<protein>
    <submittedName>
        <fullName evidence="1">Uncharacterized protein</fullName>
    </submittedName>
</protein>
<dbReference type="AlphaFoldDB" id="A0AAE3KD42"/>
<keyword evidence="2" id="KW-1185">Reference proteome</keyword>
<name>A0AAE3KD42_9PSEU</name>
<reference evidence="1" key="1">
    <citation type="submission" date="2022-06" db="EMBL/GenBank/DDBJ databases">
        <title>Genomic Encyclopedia of Archaeal and Bacterial Type Strains, Phase II (KMG-II): from individual species to whole genera.</title>
        <authorList>
            <person name="Goeker M."/>
        </authorList>
    </citation>
    <scope>NUCLEOTIDE SEQUENCE</scope>
    <source>
        <strain evidence="1">DSM 43935</strain>
    </source>
</reference>
<proteinExistence type="predicted"/>
<gene>
    <name evidence="1" type="ORF">LX83_000451</name>
</gene>
<evidence type="ECO:0000313" key="2">
    <source>
        <dbReference type="Proteomes" id="UP001206128"/>
    </source>
</evidence>
<sequence length="47" mass="5094">MAGEWRSGESCFLADNLRMDRIAIEVVRIVGTPSRFRAGVGGPGDSR</sequence>
<accession>A0AAE3KD42</accession>